<evidence type="ECO:0000313" key="2">
    <source>
        <dbReference type="Proteomes" id="UP000805193"/>
    </source>
</evidence>
<dbReference type="EMBL" id="JABSTQ010010301">
    <property type="protein sequence ID" value="KAG0421905.1"/>
    <property type="molecule type" value="Genomic_DNA"/>
</dbReference>
<sequence>PFSTTALGWHVPTNNNKSGLPVITDFKHRFDKALANNGPPVCFEHRRPRDINRPYLSAQHFGFVGFGAGTLADMHLTTLLVMQ</sequence>
<organism evidence="1 2">
    <name type="scientific">Ixodes persulcatus</name>
    <name type="common">Taiga tick</name>
    <dbReference type="NCBI Taxonomy" id="34615"/>
    <lineage>
        <taxon>Eukaryota</taxon>
        <taxon>Metazoa</taxon>
        <taxon>Ecdysozoa</taxon>
        <taxon>Arthropoda</taxon>
        <taxon>Chelicerata</taxon>
        <taxon>Arachnida</taxon>
        <taxon>Acari</taxon>
        <taxon>Parasitiformes</taxon>
        <taxon>Ixodida</taxon>
        <taxon>Ixodoidea</taxon>
        <taxon>Ixodidae</taxon>
        <taxon>Ixodinae</taxon>
        <taxon>Ixodes</taxon>
    </lineage>
</organism>
<keyword evidence="2" id="KW-1185">Reference proteome</keyword>
<reference evidence="1 2" key="1">
    <citation type="journal article" date="2020" name="Cell">
        <title>Large-Scale Comparative Analyses of Tick Genomes Elucidate Their Genetic Diversity and Vector Capacities.</title>
        <authorList>
            <consortium name="Tick Genome and Microbiome Consortium (TIGMIC)"/>
            <person name="Jia N."/>
            <person name="Wang J."/>
            <person name="Shi W."/>
            <person name="Du L."/>
            <person name="Sun Y."/>
            <person name="Zhan W."/>
            <person name="Jiang J.F."/>
            <person name="Wang Q."/>
            <person name="Zhang B."/>
            <person name="Ji P."/>
            <person name="Bell-Sakyi L."/>
            <person name="Cui X.M."/>
            <person name="Yuan T.T."/>
            <person name="Jiang B.G."/>
            <person name="Yang W.F."/>
            <person name="Lam T.T."/>
            <person name="Chang Q.C."/>
            <person name="Ding S.J."/>
            <person name="Wang X.J."/>
            <person name="Zhu J.G."/>
            <person name="Ruan X.D."/>
            <person name="Zhao L."/>
            <person name="Wei J.T."/>
            <person name="Ye R.Z."/>
            <person name="Que T.C."/>
            <person name="Du C.H."/>
            <person name="Zhou Y.H."/>
            <person name="Cheng J.X."/>
            <person name="Dai P.F."/>
            <person name="Guo W.B."/>
            <person name="Han X.H."/>
            <person name="Huang E.J."/>
            <person name="Li L.F."/>
            <person name="Wei W."/>
            <person name="Gao Y.C."/>
            <person name="Liu J.Z."/>
            <person name="Shao H.Z."/>
            <person name="Wang X."/>
            <person name="Wang C.C."/>
            <person name="Yang T.C."/>
            <person name="Huo Q.B."/>
            <person name="Li W."/>
            <person name="Chen H.Y."/>
            <person name="Chen S.E."/>
            <person name="Zhou L.G."/>
            <person name="Ni X.B."/>
            <person name="Tian J.H."/>
            <person name="Sheng Y."/>
            <person name="Liu T."/>
            <person name="Pan Y.S."/>
            <person name="Xia L.Y."/>
            <person name="Li J."/>
            <person name="Zhao F."/>
            <person name="Cao W.C."/>
        </authorList>
    </citation>
    <scope>NUCLEOTIDE SEQUENCE [LARGE SCALE GENOMIC DNA]</scope>
    <source>
        <strain evidence="1">Iper-2018</strain>
    </source>
</reference>
<comment type="caution">
    <text evidence="1">The sequence shown here is derived from an EMBL/GenBank/DDBJ whole genome shotgun (WGS) entry which is preliminary data.</text>
</comment>
<feature type="non-terminal residue" evidence="1">
    <location>
        <position position="83"/>
    </location>
</feature>
<accession>A0AC60PLT5</accession>
<name>A0AC60PLT5_IXOPE</name>
<gene>
    <name evidence="1" type="ORF">HPB47_002237</name>
</gene>
<dbReference type="Proteomes" id="UP000805193">
    <property type="component" value="Unassembled WGS sequence"/>
</dbReference>
<feature type="non-terminal residue" evidence="1">
    <location>
        <position position="1"/>
    </location>
</feature>
<proteinExistence type="predicted"/>
<protein>
    <submittedName>
        <fullName evidence="1">Uncharacterized protein</fullName>
    </submittedName>
</protein>
<evidence type="ECO:0000313" key="1">
    <source>
        <dbReference type="EMBL" id="KAG0421905.1"/>
    </source>
</evidence>